<evidence type="ECO:0000256" key="4">
    <source>
        <dbReference type="ARBA" id="ARBA00013350"/>
    </source>
</evidence>
<reference evidence="12" key="1">
    <citation type="submission" date="2015-11" db="EMBL/GenBank/DDBJ databases">
        <title>De novo transcriptome assembly of four potential Pierce s Disease insect vectors from Arizona vineyards.</title>
        <authorList>
            <person name="Tassone E.E."/>
        </authorList>
    </citation>
    <scope>NUCLEOTIDE SEQUENCE</scope>
</reference>
<evidence type="ECO:0000259" key="10">
    <source>
        <dbReference type="Pfam" id="PF03345"/>
    </source>
</evidence>
<feature type="chain" id="PRO_5008447208" description="Dolichyl-diphosphooligosaccharide--protein glycosyltransferase 48 kDa subunit" evidence="9">
    <location>
        <begin position="29"/>
        <end position="443"/>
    </location>
</feature>
<feature type="signal peptide" evidence="9">
    <location>
        <begin position="1"/>
        <end position="28"/>
    </location>
</feature>
<evidence type="ECO:0000256" key="5">
    <source>
        <dbReference type="ARBA" id="ARBA00022692"/>
    </source>
</evidence>
<dbReference type="Pfam" id="PF23358">
    <property type="entry name" value="OST48_MD"/>
    <property type="match status" value="1"/>
</dbReference>
<dbReference type="GO" id="GO:0018279">
    <property type="term" value="P:protein N-linked glycosylation via asparagine"/>
    <property type="evidence" value="ECO:0007669"/>
    <property type="project" value="UniProtKB-UniRule"/>
</dbReference>
<evidence type="ECO:0000256" key="2">
    <source>
        <dbReference type="ARBA" id="ARBA00004922"/>
    </source>
</evidence>
<dbReference type="PANTHER" id="PTHR10830:SF0">
    <property type="entry name" value="DOLICHYL-DIPHOSPHOOLIGOSACCHARIDE--PROTEIN GLYCOSYLTRANSFERASE 48 KDA SUBUNIT"/>
    <property type="match status" value="1"/>
</dbReference>
<sequence>MLMKMATKVKVLTLLCILLFNFCTYVQSEGETLVLLDNLAIKETHSMFFKSLKDRGYTLTFKSADDANLLLSKYGEYLYENLIIFAPSVEEFGGAVSVEAIAEFIDGGGNVLVAGNSLSGDILRELASECGFEIDEEGSSVIDHLNYDANDDGKHTLIVADPAHLIDAPVIVGSKEIPPLLYKGTGLIADQRNPLVLRLLTADSTAYSYPVDKPIKVYPHAVGKNTLLIAALQARNNARIVFSGSLYFFSDEAFTSPVQKAQGGKRWEVSGNRQVADLLSKWLLKEAGVLRVKSVAHHRVGEKAPPSSYTIMDDVVFSLELERKQGSQWVPHDVDDVQLEFVRIDPFVRTRMVRKAPGRYEAVFKIPDVYGVYQFKVNYHRMGYTALYNSTQVSVRPLEHTQYERFIASAYPYYASAFSMMGGVFLFSIVFLHYRDDVKTKSD</sequence>
<evidence type="ECO:0000256" key="6">
    <source>
        <dbReference type="ARBA" id="ARBA00022824"/>
    </source>
</evidence>
<feature type="transmembrane region" description="Helical" evidence="9">
    <location>
        <begin position="411"/>
        <end position="434"/>
    </location>
</feature>
<evidence type="ECO:0000256" key="8">
    <source>
        <dbReference type="ARBA" id="ARBA00023136"/>
    </source>
</evidence>
<feature type="domain" description="OST48 N-terminal" evidence="10">
    <location>
        <begin position="31"/>
        <end position="282"/>
    </location>
</feature>
<keyword evidence="6 9" id="KW-0256">Endoplasmic reticulum</keyword>
<evidence type="ECO:0000256" key="3">
    <source>
        <dbReference type="ARBA" id="ARBA00008743"/>
    </source>
</evidence>
<keyword evidence="9" id="KW-0732">Signal</keyword>
<evidence type="ECO:0000259" key="11">
    <source>
        <dbReference type="Pfam" id="PF23358"/>
    </source>
</evidence>
<dbReference type="AlphaFoldDB" id="A0A1B6EYK8"/>
<keyword evidence="7 9" id="KW-1133">Transmembrane helix</keyword>
<comment type="function">
    <text evidence="9">Subunit of the oligosaccharyl transferase (OST) complex that catalyzes the initial transfer of a defined glycan (Glc(3)Man(9)GlcNAc(2) in eukaryotes) from the lipid carrier dolichol-pyrophosphate to an asparagine residue within an Asn-X-Ser/Thr consensus motif in nascent polypeptide chains, the first step in protein N-glycosylation. N-glycosylation occurs cotranslationally and the complex associates with the Sec61 complex at the channel-forming translocon complex that mediates protein translocation across the endoplasmic reticulum (ER).</text>
</comment>
<keyword evidence="5 9" id="KW-0812">Transmembrane</keyword>
<keyword evidence="8 9" id="KW-0472">Membrane</keyword>
<dbReference type="EMBL" id="GECZ01026707">
    <property type="protein sequence ID" value="JAS43062.1"/>
    <property type="molecule type" value="Transcribed_RNA"/>
</dbReference>
<comment type="subcellular location">
    <subcellularLocation>
        <location evidence="1 9">Endoplasmic reticulum membrane</location>
        <topology evidence="1 9">Single-pass type I membrane protein</topology>
    </subcellularLocation>
</comment>
<dbReference type="InterPro" id="IPR055457">
    <property type="entry name" value="OST48_N"/>
</dbReference>
<proteinExistence type="inferred from homology"/>
<dbReference type="InterPro" id="IPR055459">
    <property type="entry name" value="OST48_MD"/>
</dbReference>
<gene>
    <name evidence="12" type="ORF">g.25078</name>
</gene>
<evidence type="ECO:0000256" key="7">
    <source>
        <dbReference type="ARBA" id="ARBA00022989"/>
    </source>
</evidence>
<dbReference type="Pfam" id="PF03345">
    <property type="entry name" value="OST48_N"/>
    <property type="match status" value="1"/>
</dbReference>
<name>A0A1B6EYK8_9HEMI</name>
<accession>A0A1B6EYK8</accession>
<dbReference type="GO" id="GO:0008250">
    <property type="term" value="C:oligosaccharyltransferase complex"/>
    <property type="evidence" value="ECO:0007669"/>
    <property type="project" value="TreeGrafter"/>
</dbReference>
<evidence type="ECO:0000256" key="1">
    <source>
        <dbReference type="ARBA" id="ARBA00004115"/>
    </source>
</evidence>
<comment type="subunit">
    <text evidence="9">Component of the oligosaccharyltransferase (OST) complex.</text>
</comment>
<comment type="pathway">
    <text evidence="2 9">Protein modification; protein glycosylation.</text>
</comment>
<dbReference type="PANTHER" id="PTHR10830">
    <property type="entry name" value="DOLICHYL-DIPHOSPHOOLIGOSACCHARIDE--PROTEIN GLYCOSYLTRANSFERASE 48 KDA SUBUNIT"/>
    <property type="match status" value="1"/>
</dbReference>
<organism evidence="12">
    <name type="scientific">Cuerna arida</name>
    <dbReference type="NCBI Taxonomy" id="1464854"/>
    <lineage>
        <taxon>Eukaryota</taxon>
        <taxon>Metazoa</taxon>
        <taxon>Ecdysozoa</taxon>
        <taxon>Arthropoda</taxon>
        <taxon>Hexapoda</taxon>
        <taxon>Insecta</taxon>
        <taxon>Pterygota</taxon>
        <taxon>Neoptera</taxon>
        <taxon>Paraneoptera</taxon>
        <taxon>Hemiptera</taxon>
        <taxon>Auchenorrhyncha</taxon>
        <taxon>Membracoidea</taxon>
        <taxon>Cicadellidae</taxon>
        <taxon>Cicadellinae</taxon>
        <taxon>Proconiini</taxon>
        <taxon>Cuerna</taxon>
    </lineage>
</organism>
<protein>
    <recommendedName>
        <fullName evidence="4 9">Dolichyl-diphosphooligosaccharide--protein glycosyltransferase 48 kDa subunit</fullName>
        <shortName evidence="9">Oligosaccharyl transferase 48 kDa subunit</shortName>
    </recommendedName>
</protein>
<evidence type="ECO:0000313" key="12">
    <source>
        <dbReference type="EMBL" id="JAS43062.1"/>
    </source>
</evidence>
<dbReference type="InterPro" id="IPR005013">
    <property type="entry name" value="DDOST_48_kDa_subunit"/>
</dbReference>
<feature type="domain" description="OST48 middle" evidence="11">
    <location>
        <begin position="297"/>
        <end position="434"/>
    </location>
</feature>
<comment type="similarity">
    <text evidence="3 9">Belongs to the DDOST 48 kDa subunit family.</text>
</comment>
<evidence type="ECO:0000256" key="9">
    <source>
        <dbReference type="RuleBase" id="RU361142"/>
    </source>
</evidence>
<dbReference type="UniPathway" id="UPA00378"/>